<dbReference type="Gene3D" id="3.30.43.10">
    <property type="entry name" value="Uridine Diphospho-n-acetylenolpyruvylglucosamine Reductase, domain 2"/>
    <property type="match status" value="1"/>
</dbReference>
<dbReference type="PANTHER" id="PTHR42973:SF39">
    <property type="entry name" value="FAD-BINDING PCMH-TYPE DOMAIN-CONTAINING PROTEIN"/>
    <property type="match status" value="1"/>
</dbReference>
<comment type="cofactor">
    <cofactor evidence="1">
        <name>FAD</name>
        <dbReference type="ChEBI" id="CHEBI:57692"/>
    </cofactor>
</comment>
<dbReference type="Gene3D" id="3.40.462.20">
    <property type="match status" value="1"/>
</dbReference>
<evidence type="ECO:0000259" key="6">
    <source>
        <dbReference type="PROSITE" id="PS51387"/>
    </source>
</evidence>
<name>A0ABR2VCI2_9PEZI</name>
<dbReference type="InterPro" id="IPR006094">
    <property type="entry name" value="Oxid_FAD_bind_N"/>
</dbReference>
<accession>A0ABR2VCI2</accession>
<proteinExistence type="inferred from homology"/>
<dbReference type="InterPro" id="IPR036318">
    <property type="entry name" value="FAD-bd_PCMH-like_sf"/>
</dbReference>
<dbReference type="InterPro" id="IPR016166">
    <property type="entry name" value="FAD-bd_PCMH"/>
</dbReference>
<evidence type="ECO:0000313" key="8">
    <source>
        <dbReference type="Proteomes" id="UP001408356"/>
    </source>
</evidence>
<protein>
    <submittedName>
        <fullName evidence="7">FAD-binding PCMH-type domain-containing protein</fullName>
    </submittedName>
</protein>
<dbReference type="SUPFAM" id="SSF56176">
    <property type="entry name" value="FAD-binding/transporter-associated domain-like"/>
    <property type="match status" value="1"/>
</dbReference>
<dbReference type="InterPro" id="IPR016169">
    <property type="entry name" value="FAD-bd_PCMH_sub2"/>
</dbReference>
<evidence type="ECO:0000256" key="3">
    <source>
        <dbReference type="ARBA" id="ARBA00022630"/>
    </source>
</evidence>
<dbReference type="PANTHER" id="PTHR42973">
    <property type="entry name" value="BINDING OXIDOREDUCTASE, PUTATIVE (AFU_ORTHOLOGUE AFUA_1G17690)-RELATED"/>
    <property type="match status" value="1"/>
</dbReference>
<dbReference type="Pfam" id="PF01565">
    <property type="entry name" value="FAD_binding_4"/>
    <property type="match status" value="1"/>
</dbReference>
<comment type="caution">
    <text evidence="7">The sequence shown here is derived from an EMBL/GenBank/DDBJ whole genome shotgun (WGS) entry which is preliminary data.</text>
</comment>
<dbReference type="Gene3D" id="3.30.465.10">
    <property type="match status" value="1"/>
</dbReference>
<evidence type="ECO:0000256" key="4">
    <source>
        <dbReference type="ARBA" id="ARBA00022827"/>
    </source>
</evidence>
<evidence type="ECO:0000256" key="5">
    <source>
        <dbReference type="ARBA" id="ARBA00023002"/>
    </source>
</evidence>
<sequence length="475" mass="53506">MGDINGLSTDALPIVYRDAADPDTFQEAAWGRVFNQRRDYSRRPRAVVRASQPSHVKGAVDRAIEENARVSVRSGGHSWAGWSVRDEAILIDFGNMRELDYNEETKIVSCSPSYTGRILNKFLNERGRMFAGGHCPDVGLGGFLLQGGMGWNCKNWGWACEQIAGIDVVTADGKQLHCSEQENSDLFWAARGGGPGFPAVITKFHLRTRALLQMFDSTYVYPISQYKKILQWVIDVCPTADESLEIVCVGLHPPDSDEIHLVAGFTAFKKNQAEAEAALRPIHESRPSEFLLVDQFCEATALEDHYHRQAAANPEGHRYCSENAYIENDADVPAVLESAFTTLPSRKSFALYFAMNPTSRRPLPDMALSMHSDHYFALYTLWEDAKDDKRCTSWVHDNMRSIERFGVGSYLGDSDFQHRRTKFWSDENGKKLMDIRRKWDPLGRICGYLDVGDKSGIEGLKNVFEWKADAPPPYS</sequence>
<dbReference type="PROSITE" id="PS51387">
    <property type="entry name" value="FAD_PCMH"/>
    <property type="match status" value="1"/>
</dbReference>
<feature type="domain" description="FAD-binding PCMH-type" evidence="6">
    <location>
        <begin position="40"/>
        <end position="211"/>
    </location>
</feature>
<reference evidence="7 8" key="1">
    <citation type="journal article" date="2024" name="J. Plant Pathol.">
        <title>Sequence and assembly of the genome of Seiridium unicorne, isolate CBS 538.82, causal agent of cypress canker disease.</title>
        <authorList>
            <person name="Scali E."/>
            <person name="Rocca G.D."/>
            <person name="Danti R."/>
            <person name="Garbelotto M."/>
            <person name="Barberini S."/>
            <person name="Baroncelli R."/>
            <person name="Emiliani G."/>
        </authorList>
    </citation>
    <scope>NUCLEOTIDE SEQUENCE [LARGE SCALE GENOMIC DNA]</scope>
    <source>
        <strain evidence="7 8">BM-138-508</strain>
    </source>
</reference>
<evidence type="ECO:0000256" key="1">
    <source>
        <dbReference type="ARBA" id="ARBA00001974"/>
    </source>
</evidence>
<dbReference type="InterPro" id="IPR050416">
    <property type="entry name" value="FAD-linked_Oxidoreductase"/>
</dbReference>
<dbReference type="EMBL" id="JARVKF010000046">
    <property type="protein sequence ID" value="KAK9424155.1"/>
    <property type="molecule type" value="Genomic_DNA"/>
</dbReference>
<organism evidence="7 8">
    <name type="scientific">Seiridium unicorne</name>
    <dbReference type="NCBI Taxonomy" id="138068"/>
    <lineage>
        <taxon>Eukaryota</taxon>
        <taxon>Fungi</taxon>
        <taxon>Dikarya</taxon>
        <taxon>Ascomycota</taxon>
        <taxon>Pezizomycotina</taxon>
        <taxon>Sordariomycetes</taxon>
        <taxon>Xylariomycetidae</taxon>
        <taxon>Amphisphaeriales</taxon>
        <taxon>Sporocadaceae</taxon>
        <taxon>Seiridium</taxon>
    </lineage>
</organism>
<keyword evidence="5" id="KW-0560">Oxidoreductase</keyword>
<dbReference type="Proteomes" id="UP001408356">
    <property type="component" value="Unassembled WGS sequence"/>
</dbReference>
<evidence type="ECO:0000256" key="2">
    <source>
        <dbReference type="ARBA" id="ARBA00005466"/>
    </source>
</evidence>
<comment type="similarity">
    <text evidence="2">Belongs to the oxygen-dependent FAD-linked oxidoreductase family.</text>
</comment>
<keyword evidence="4" id="KW-0274">FAD</keyword>
<keyword evidence="3" id="KW-0285">Flavoprotein</keyword>
<dbReference type="InterPro" id="IPR016167">
    <property type="entry name" value="FAD-bd_PCMH_sub1"/>
</dbReference>
<evidence type="ECO:0000313" key="7">
    <source>
        <dbReference type="EMBL" id="KAK9424155.1"/>
    </source>
</evidence>
<gene>
    <name evidence="7" type="ORF">SUNI508_03643</name>
</gene>
<keyword evidence="8" id="KW-1185">Reference proteome</keyword>